<geneLocation type="plasmid" evidence="1 2">
    <name>unnamed3</name>
</geneLocation>
<protein>
    <submittedName>
        <fullName evidence="1">Uncharacterized protein</fullName>
    </submittedName>
</protein>
<keyword evidence="1" id="KW-0614">Plasmid</keyword>
<organism evidence="1 2">
    <name type="scientific">Piscirickettsia salmonis</name>
    <dbReference type="NCBI Taxonomy" id="1238"/>
    <lineage>
        <taxon>Bacteria</taxon>
        <taxon>Pseudomonadati</taxon>
        <taxon>Pseudomonadota</taxon>
        <taxon>Gammaproteobacteria</taxon>
        <taxon>Thiotrichales</taxon>
        <taxon>Piscirickettsiaceae</taxon>
        <taxon>Piscirickettsia</taxon>
    </lineage>
</organism>
<sequence length="186" mass="21459">MKKFIERLGEIKPGFTKGKSRDEIAQLALDWENIVRSFPKQVLKAVNNMLLEASSHYAPNPGEYREMCFKVKPEELGYTNTKQAYAECYLNIRQRHKVTQPRHWSHATVFIASEALRAQNYACGISEYRYFEKSYLKAVYRDLNDERLPYPPVVLPMIENKPAKSRQCGSEHLAKLRGALGRPAHA</sequence>
<keyword evidence="2" id="KW-1185">Reference proteome</keyword>
<dbReference type="Proteomes" id="UP000422232">
    <property type="component" value="Plasmid unnamed3"/>
</dbReference>
<proteinExistence type="predicted"/>
<gene>
    <name evidence="1" type="ORF">Psal009_03769</name>
</gene>
<evidence type="ECO:0000313" key="2">
    <source>
        <dbReference type="Proteomes" id="UP000422232"/>
    </source>
</evidence>
<reference evidence="1 2" key="1">
    <citation type="submission" date="2019-04" db="EMBL/GenBank/DDBJ databases">
        <title>Complete genome sequencing of Piscirickettsia salmonis strain Psal-009.</title>
        <authorList>
            <person name="Schober I."/>
            <person name="Bunk B."/>
            <person name="Sproer C."/>
            <person name="Carril G.P."/>
            <person name="Riedel T."/>
            <person name="Flores-Herrera P.A."/>
            <person name="Nourdin-Galindo G."/>
            <person name="Marshall S.H."/>
            <person name="Overmann J."/>
        </authorList>
    </citation>
    <scope>NUCLEOTIDE SEQUENCE [LARGE SCALE GENOMIC DNA]</scope>
    <source>
        <strain evidence="1 2">Psal-009</strain>
        <plasmid evidence="1 2">unnamed3</plasmid>
    </source>
</reference>
<accession>A0A9Q6PTZ6</accession>
<name>A0A9Q6PTZ6_PISSA</name>
<dbReference type="AlphaFoldDB" id="A0A9Q6PTZ6"/>
<evidence type="ECO:0000313" key="1">
    <source>
        <dbReference type="EMBL" id="QGO07810.1"/>
    </source>
</evidence>
<dbReference type="RefSeq" id="WP_016210973.1">
    <property type="nucleotide sequence ID" value="NZ_CP038813.1"/>
</dbReference>
<dbReference type="EMBL" id="CP038911">
    <property type="protein sequence ID" value="QGO07810.1"/>
    <property type="molecule type" value="Genomic_DNA"/>
</dbReference>